<dbReference type="Proteomes" id="UP000283946">
    <property type="component" value="Chromosome"/>
</dbReference>
<evidence type="ECO:0000256" key="1">
    <source>
        <dbReference type="SAM" id="Phobius"/>
    </source>
</evidence>
<accession>A0AAD1EMA0</accession>
<dbReference type="RefSeq" id="WP_104265047.1">
    <property type="nucleotide sequence ID" value="NZ_CP028130.1"/>
</dbReference>
<organism evidence="2 3">
    <name type="scientific">Rathayibacter iranicus</name>
    <dbReference type="NCBI Taxonomy" id="59737"/>
    <lineage>
        <taxon>Bacteria</taxon>
        <taxon>Bacillati</taxon>
        <taxon>Actinomycetota</taxon>
        <taxon>Actinomycetes</taxon>
        <taxon>Micrococcales</taxon>
        <taxon>Microbacteriaceae</taxon>
        <taxon>Rathayibacter</taxon>
    </lineage>
</organism>
<feature type="transmembrane region" description="Helical" evidence="1">
    <location>
        <begin position="22"/>
        <end position="45"/>
    </location>
</feature>
<dbReference type="EMBL" id="CP028130">
    <property type="protein sequence ID" value="AZZ55888.1"/>
    <property type="molecule type" value="Genomic_DNA"/>
</dbReference>
<dbReference type="KEGG" id="ria:C7V51_08380"/>
<keyword evidence="1" id="KW-0472">Membrane</keyword>
<keyword evidence="1" id="KW-0812">Transmembrane</keyword>
<evidence type="ECO:0000313" key="3">
    <source>
        <dbReference type="Proteomes" id="UP000283946"/>
    </source>
</evidence>
<protein>
    <submittedName>
        <fullName evidence="2">Uncharacterized protein</fullName>
    </submittedName>
</protein>
<feature type="transmembrane region" description="Helical" evidence="1">
    <location>
        <begin position="105"/>
        <end position="127"/>
    </location>
</feature>
<dbReference type="AlphaFoldDB" id="A0AAD1EMA0"/>
<gene>
    <name evidence="2" type="ORF">C7V51_08380</name>
</gene>
<name>A0AAD1EMA0_9MICO</name>
<proteinExistence type="predicted"/>
<evidence type="ECO:0000313" key="2">
    <source>
        <dbReference type="EMBL" id="AZZ55888.1"/>
    </source>
</evidence>
<reference evidence="2 3" key="1">
    <citation type="submission" date="2018-03" db="EMBL/GenBank/DDBJ databases">
        <title>Bacteriophage NCPPB3778 and a type I-E CRISPR drive the evolution of the US Biological Select Agent, Rathayibacter toxicus.</title>
        <authorList>
            <person name="Davis E.W.II."/>
            <person name="Tabima J.F."/>
            <person name="Weisberg A.J."/>
            <person name="Dantas Lopes L."/>
            <person name="Wiseman M.S."/>
            <person name="Wiseman M.S."/>
            <person name="Pupko T."/>
            <person name="Belcher M.S."/>
            <person name="Sechler A.J."/>
            <person name="Tancos M.A."/>
            <person name="Schroeder B.K."/>
            <person name="Murray T.D."/>
            <person name="Luster D.G."/>
            <person name="Schneider W.L."/>
            <person name="Rogers E."/>
            <person name="Andreote F.D."/>
            <person name="Grunwald N.J."/>
            <person name="Putnam M.L."/>
            <person name="Chang J.H."/>
        </authorList>
    </citation>
    <scope>NUCLEOTIDE SEQUENCE [LARGE SCALE GENOMIC DNA]</scope>
    <source>
        <strain evidence="2 3">NCCPB 2253</strain>
    </source>
</reference>
<sequence>MTETQPGPRPTAVRRALSARRLTLLVGLVVVAVGLVILALVPLQYWTLSTQGFDDACNSSLGGVPPESGELVRGFWSWWPLGEACEWTLLDGTYVIDRPDSSTTAVAIIGAVLLLAGIGLTIASRFLSRRVPAEA</sequence>
<keyword evidence="1" id="KW-1133">Transmembrane helix</keyword>